<reference evidence="1" key="1">
    <citation type="journal article" date="2021" name="Proc. Natl. Acad. Sci. U.S.A.">
        <title>A Catalog of Tens of Thousands of Viruses from Human Metagenomes Reveals Hidden Associations with Chronic Diseases.</title>
        <authorList>
            <person name="Tisza M.J."/>
            <person name="Buck C.B."/>
        </authorList>
    </citation>
    <scope>NUCLEOTIDE SEQUENCE</scope>
    <source>
        <strain evidence="1">CtJ2i1</strain>
    </source>
</reference>
<organism evidence="1">
    <name type="scientific">Myoviridae sp. ctJ2i1</name>
    <dbReference type="NCBI Taxonomy" id="2825079"/>
    <lineage>
        <taxon>Viruses</taxon>
        <taxon>Duplodnaviria</taxon>
        <taxon>Heunggongvirae</taxon>
        <taxon>Uroviricota</taxon>
        <taxon>Caudoviricetes</taxon>
    </lineage>
</organism>
<accession>A0A8S5V1S9</accession>
<protein>
    <submittedName>
        <fullName evidence="1">Uncharacterized protein</fullName>
    </submittedName>
</protein>
<dbReference type="EMBL" id="BK016182">
    <property type="protein sequence ID" value="DAG00706.1"/>
    <property type="molecule type" value="Genomic_DNA"/>
</dbReference>
<evidence type="ECO:0000313" key="1">
    <source>
        <dbReference type="EMBL" id="DAG00706.1"/>
    </source>
</evidence>
<sequence length="47" mass="5682">MYLYKGRYYEYIAHTVAYIKLYMKINMTLAINRGSQEISPRRGNFRS</sequence>
<proteinExistence type="predicted"/>
<name>A0A8S5V1S9_9CAUD</name>